<dbReference type="Gene3D" id="1.10.10.10">
    <property type="entry name" value="Winged helix-like DNA-binding domain superfamily/Winged helix DNA-binding domain"/>
    <property type="match status" value="1"/>
</dbReference>
<proteinExistence type="inferred from homology"/>
<dbReference type="InterPro" id="IPR013325">
    <property type="entry name" value="RNA_pol_sigma_r2"/>
</dbReference>
<comment type="caution">
    <text evidence="7">The sequence shown here is derived from an EMBL/GenBank/DDBJ whole genome shotgun (WGS) entry which is preliminary data.</text>
</comment>
<evidence type="ECO:0000256" key="4">
    <source>
        <dbReference type="ARBA" id="ARBA00023125"/>
    </source>
</evidence>
<name>A0ABP8XXH9_9MICO</name>
<dbReference type="EMBL" id="BAABLO010000004">
    <property type="protein sequence ID" value="GAA4716309.1"/>
    <property type="molecule type" value="Genomic_DNA"/>
</dbReference>
<dbReference type="NCBIfam" id="TIGR02937">
    <property type="entry name" value="sigma70-ECF"/>
    <property type="match status" value="1"/>
</dbReference>
<evidence type="ECO:0000256" key="5">
    <source>
        <dbReference type="ARBA" id="ARBA00023163"/>
    </source>
</evidence>
<dbReference type="InterPro" id="IPR014284">
    <property type="entry name" value="RNA_pol_sigma-70_dom"/>
</dbReference>
<dbReference type="Gene3D" id="1.10.1740.10">
    <property type="match status" value="1"/>
</dbReference>
<evidence type="ECO:0000256" key="3">
    <source>
        <dbReference type="ARBA" id="ARBA00023082"/>
    </source>
</evidence>
<keyword evidence="3" id="KW-0731">Sigma factor</keyword>
<dbReference type="InterPro" id="IPR013249">
    <property type="entry name" value="RNA_pol_sigma70_r4_t2"/>
</dbReference>
<dbReference type="Pfam" id="PF08281">
    <property type="entry name" value="Sigma70_r4_2"/>
    <property type="match status" value="1"/>
</dbReference>
<keyword evidence="4" id="KW-0238">DNA-binding</keyword>
<dbReference type="InterPro" id="IPR013324">
    <property type="entry name" value="RNA_pol_sigma_r3/r4-like"/>
</dbReference>
<dbReference type="InterPro" id="IPR036388">
    <property type="entry name" value="WH-like_DNA-bd_sf"/>
</dbReference>
<dbReference type="SUPFAM" id="SSF88946">
    <property type="entry name" value="Sigma2 domain of RNA polymerase sigma factors"/>
    <property type="match status" value="1"/>
</dbReference>
<dbReference type="PANTHER" id="PTHR43133">
    <property type="entry name" value="RNA POLYMERASE ECF-TYPE SIGMA FACTO"/>
    <property type="match status" value="1"/>
</dbReference>
<evidence type="ECO:0000313" key="7">
    <source>
        <dbReference type="EMBL" id="GAA4716309.1"/>
    </source>
</evidence>
<comment type="similarity">
    <text evidence="1">Belongs to the sigma-70 factor family. ECF subfamily.</text>
</comment>
<evidence type="ECO:0000313" key="8">
    <source>
        <dbReference type="Proteomes" id="UP001500556"/>
    </source>
</evidence>
<evidence type="ECO:0000256" key="1">
    <source>
        <dbReference type="ARBA" id="ARBA00010641"/>
    </source>
</evidence>
<dbReference type="InterPro" id="IPR014325">
    <property type="entry name" value="RNA_pol_sigma-E_actinobac"/>
</dbReference>
<sequence length="182" mass="20189">MNEVTAVTEAKLGPTFEEYVATRGASLLHTAWLLTGDHQRAEDLVQTALGKTWPHWSHIAVSEGGSYDAYVRKVMMTTYIAWWRRRWTAEYPTASLPERPASASGTPEAETTERRRDLLAALAPLPRGQRAVVVLRYFYDLSEAQTAEALGCTVGTVKSQSSRALAALRNSPALRVEEVRDV</sequence>
<dbReference type="SUPFAM" id="SSF88659">
    <property type="entry name" value="Sigma3 and sigma4 domains of RNA polymerase sigma factors"/>
    <property type="match status" value="1"/>
</dbReference>
<keyword evidence="2" id="KW-0805">Transcription regulation</keyword>
<protein>
    <submittedName>
        <fullName evidence="7">SigE family RNA polymerase sigma factor</fullName>
    </submittedName>
</protein>
<organism evidence="7 8">
    <name type="scientific">Pedococcus ginsenosidimutans</name>
    <dbReference type="NCBI Taxonomy" id="490570"/>
    <lineage>
        <taxon>Bacteria</taxon>
        <taxon>Bacillati</taxon>
        <taxon>Actinomycetota</taxon>
        <taxon>Actinomycetes</taxon>
        <taxon>Micrococcales</taxon>
        <taxon>Intrasporangiaceae</taxon>
        <taxon>Pedococcus</taxon>
    </lineage>
</organism>
<reference evidence="8" key="1">
    <citation type="journal article" date="2019" name="Int. J. Syst. Evol. Microbiol.">
        <title>The Global Catalogue of Microorganisms (GCM) 10K type strain sequencing project: providing services to taxonomists for standard genome sequencing and annotation.</title>
        <authorList>
            <consortium name="The Broad Institute Genomics Platform"/>
            <consortium name="The Broad Institute Genome Sequencing Center for Infectious Disease"/>
            <person name="Wu L."/>
            <person name="Ma J."/>
        </authorList>
    </citation>
    <scope>NUCLEOTIDE SEQUENCE [LARGE SCALE GENOMIC DNA]</scope>
    <source>
        <strain evidence="8">JCM 18961</strain>
    </source>
</reference>
<keyword evidence="5" id="KW-0804">Transcription</keyword>
<keyword evidence="8" id="KW-1185">Reference proteome</keyword>
<dbReference type="CDD" id="cd06171">
    <property type="entry name" value="Sigma70_r4"/>
    <property type="match status" value="1"/>
</dbReference>
<dbReference type="NCBIfam" id="TIGR02983">
    <property type="entry name" value="SigE-fam_strep"/>
    <property type="match status" value="1"/>
</dbReference>
<feature type="domain" description="RNA polymerase sigma factor 70 region 4 type 2" evidence="6">
    <location>
        <begin position="116"/>
        <end position="168"/>
    </location>
</feature>
<gene>
    <name evidence="7" type="ORF">GCM10025782_11560</name>
</gene>
<evidence type="ECO:0000259" key="6">
    <source>
        <dbReference type="Pfam" id="PF08281"/>
    </source>
</evidence>
<dbReference type="PANTHER" id="PTHR43133:SF50">
    <property type="entry name" value="ECF RNA POLYMERASE SIGMA FACTOR SIGM"/>
    <property type="match status" value="1"/>
</dbReference>
<dbReference type="InterPro" id="IPR039425">
    <property type="entry name" value="RNA_pol_sigma-70-like"/>
</dbReference>
<dbReference type="RefSeq" id="WP_345501777.1">
    <property type="nucleotide sequence ID" value="NZ_BAABLO010000004.1"/>
</dbReference>
<dbReference type="Proteomes" id="UP001500556">
    <property type="component" value="Unassembled WGS sequence"/>
</dbReference>
<evidence type="ECO:0000256" key="2">
    <source>
        <dbReference type="ARBA" id="ARBA00023015"/>
    </source>
</evidence>
<accession>A0ABP8XXH9</accession>